<dbReference type="OrthoDB" id="1001975at2759"/>
<proteinExistence type="predicted"/>
<reference evidence="1 2" key="1">
    <citation type="submission" date="2015-01" db="EMBL/GenBank/DDBJ databases">
        <title>Genome of allotetraploid Gossypium barbadense reveals genomic plasticity and fiber elongation in cotton evolution.</title>
        <authorList>
            <person name="Chen X."/>
            <person name="Liu X."/>
            <person name="Zhao B."/>
            <person name="Zheng H."/>
            <person name="Hu Y."/>
            <person name="Lu G."/>
            <person name="Yang C."/>
            <person name="Chen J."/>
            <person name="Shan C."/>
            <person name="Zhang L."/>
            <person name="Zhou Y."/>
            <person name="Wang L."/>
            <person name="Guo W."/>
            <person name="Bai Y."/>
            <person name="Ruan J."/>
            <person name="Shangguan X."/>
            <person name="Mao Y."/>
            <person name="Jiang J."/>
            <person name="Zhu Y."/>
            <person name="Lei J."/>
            <person name="Kang H."/>
            <person name="Chen S."/>
            <person name="He X."/>
            <person name="Wang R."/>
            <person name="Wang Y."/>
            <person name="Chen J."/>
            <person name="Wang L."/>
            <person name="Yu S."/>
            <person name="Wang B."/>
            <person name="Wei J."/>
            <person name="Song S."/>
            <person name="Lu X."/>
            <person name="Gao Z."/>
            <person name="Gu W."/>
            <person name="Deng X."/>
            <person name="Ma D."/>
            <person name="Wang S."/>
            <person name="Liang W."/>
            <person name="Fang L."/>
            <person name="Cai C."/>
            <person name="Zhu X."/>
            <person name="Zhou B."/>
            <person name="Zhang Y."/>
            <person name="Chen Z."/>
            <person name="Xu S."/>
            <person name="Zhu R."/>
            <person name="Wang S."/>
            <person name="Zhang T."/>
            <person name="Zhao G."/>
        </authorList>
    </citation>
    <scope>NUCLEOTIDE SEQUENCE [LARGE SCALE GENOMIC DNA]</scope>
    <source>
        <strain evidence="2">cv. Xinhai21</strain>
        <tissue evidence="1">Leaf</tissue>
    </source>
</reference>
<dbReference type="EMBL" id="KZ663504">
    <property type="protein sequence ID" value="PPS12265.1"/>
    <property type="molecule type" value="Genomic_DNA"/>
</dbReference>
<organism evidence="1 2">
    <name type="scientific">Gossypium barbadense</name>
    <name type="common">Sea Island cotton</name>
    <name type="synonym">Hibiscus barbadensis</name>
    <dbReference type="NCBI Taxonomy" id="3634"/>
    <lineage>
        <taxon>Eukaryota</taxon>
        <taxon>Viridiplantae</taxon>
        <taxon>Streptophyta</taxon>
        <taxon>Embryophyta</taxon>
        <taxon>Tracheophyta</taxon>
        <taxon>Spermatophyta</taxon>
        <taxon>Magnoliopsida</taxon>
        <taxon>eudicotyledons</taxon>
        <taxon>Gunneridae</taxon>
        <taxon>Pentapetalae</taxon>
        <taxon>rosids</taxon>
        <taxon>malvids</taxon>
        <taxon>Malvales</taxon>
        <taxon>Malvaceae</taxon>
        <taxon>Malvoideae</taxon>
        <taxon>Gossypium</taxon>
    </lineage>
</organism>
<dbReference type="Proteomes" id="UP000239757">
    <property type="component" value="Unassembled WGS sequence"/>
</dbReference>
<sequence>MDGPNSERSSNLLKVARDQLGHLYDAEERYWAQRARNQWLREGNRNTRYFHVQAMGCKKKNKIDKLKDMHGTWHEDKNEICHIVWNYFHDLFRTSIVSNKDIDLSLMLECIIDDMNSFLNSEFTDDEIMMAFKKMDP</sequence>
<dbReference type="AlphaFoldDB" id="A0A2P5Y9K7"/>
<protein>
    <submittedName>
        <fullName evidence="1">Uncharacterized protein</fullName>
    </submittedName>
</protein>
<gene>
    <name evidence="1" type="ORF">GOBAR_AA08377</name>
</gene>
<accession>A0A2P5Y9K7</accession>
<name>A0A2P5Y9K7_GOSBA</name>
<evidence type="ECO:0000313" key="2">
    <source>
        <dbReference type="Proteomes" id="UP000239757"/>
    </source>
</evidence>
<evidence type="ECO:0000313" key="1">
    <source>
        <dbReference type="EMBL" id="PPS12265.1"/>
    </source>
</evidence>